<name>A0A815B8R2_9BILA</name>
<evidence type="ECO:0000313" key="7">
    <source>
        <dbReference type="EMBL" id="CAF1267136.1"/>
    </source>
</evidence>
<feature type="transmembrane region" description="Helical" evidence="5">
    <location>
        <begin position="120"/>
        <end position="141"/>
    </location>
</feature>
<organism evidence="7 10">
    <name type="scientific">Adineta steineri</name>
    <dbReference type="NCBI Taxonomy" id="433720"/>
    <lineage>
        <taxon>Eukaryota</taxon>
        <taxon>Metazoa</taxon>
        <taxon>Spiralia</taxon>
        <taxon>Gnathifera</taxon>
        <taxon>Rotifera</taxon>
        <taxon>Eurotatoria</taxon>
        <taxon>Bdelloidea</taxon>
        <taxon>Adinetida</taxon>
        <taxon>Adinetidae</taxon>
        <taxon>Adineta</taxon>
    </lineage>
</organism>
<feature type="domain" description="Major facilitator superfamily (MFS) profile" evidence="6">
    <location>
        <begin position="86"/>
        <end position="500"/>
    </location>
</feature>
<dbReference type="Gene3D" id="1.20.1250.20">
    <property type="entry name" value="MFS general substrate transporter like domains"/>
    <property type="match status" value="1"/>
</dbReference>
<dbReference type="PROSITE" id="PS50850">
    <property type="entry name" value="MFS"/>
    <property type="match status" value="1"/>
</dbReference>
<evidence type="ECO:0000313" key="8">
    <source>
        <dbReference type="EMBL" id="CAF1554122.1"/>
    </source>
</evidence>
<evidence type="ECO:0000256" key="4">
    <source>
        <dbReference type="ARBA" id="ARBA00023136"/>
    </source>
</evidence>
<dbReference type="OrthoDB" id="5296287at2759"/>
<evidence type="ECO:0000313" key="9">
    <source>
        <dbReference type="Proteomes" id="UP000663832"/>
    </source>
</evidence>
<proteinExistence type="predicted"/>
<keyword evidence="9" id="KW-1185">Reference proteome</keyword>
<keyword evidence="3 5" id="KW-1133">Transmembrane helix</keyword>
<evidence type="ECO:0000256" key="2">
    <source>
        <dbReference type="ARBA" id="ARBA00022692"/>
    </source>
</evidence>
<comment type="subcellular location">
    <subcellularLocation>
        <location evidence="1">Membrane</location>
        <topology evidence="1">Multi-pass membrane protein</topology>
    </subcellularLocation>
</comment>
<dbReference type="InterPro" id="IPR020846">
    <property type="entry name" value="MFS_dom"/>
</dbReference>
<dbReference type="Proteomes" id="UP000663877">
    <property type="component" value="Unassembled WGS sequence"/>
</dbReference>
<gene>
    <name evidence="7" type="ORF">BJG266_LOCUS30453</name>
    <name evidence="8" type="ORF">QVE165_LOCUS47333</name>
</gene>
<reference evidence="7" key="1">
    <citation type="submission" date="2021-02" db="EMBL/GenBank/DDBJ databases">
        <authorList>
            <person name="Nowell W R."/>
        </authorList>
    </citation>
    <scope>NUCLEOTIDE SEQUENCE</scope>
</reference>
<keyword evidence="2 5" id="KW-0812">Transmembrane</keyword>
<feature type="transmembrane region" description="Helical" evidence="5">
    <location>
        <begin position="299"/>
        <end position="331"/>
    </location>
</feature>
<feature type="transmembrane region" description="Helical" evidence="5">
    <location>
        <begin position="386"/>
        <end position="404"/>
    </location>
</feature>
<dbReference type="GO" id="GO:0022857">
    <property type="term" value="F:transmembrane transporter activity"/>
    <property type="evidence" value="ECO:0007669"/>
    <property type="project" value="InterPro"/>
</dbReference>
<feature type="transmembrane region" description="Helical" evidence="5">
    <location>
        <begin position="241"/>
        <end position="260"/>
    </location>
</feature>
<feature type="transmembrane region" description="Helical" evidence="5">
    <location>
        <begin position="153"/>
        <end position="179"/>
    </location>
</feature>
<dbReference type="SUPFAM" id="SSF103473">
    <property type="entry name" value="MFS general substrate transporter"/>
    <property type="match status" value="1"/>
</dbReference>
<dbReference type="Pfam" id="PF07690">
    <property type="entry name" value="MFS_1"/>
    <property type="match status" value="1"/>
</dbReference>
<feature type="transmembrane region" description="Helical" evidence="5">
    <location>
        <begin position="410"/>
        <end position="431"/>
    </location>
</feature>
<dbReference type="Proteomes" id="UP000663832">
    <property type="component" value="Unassembled WGS sequence"/>
</dbReference>
<dbReference type="AlphaFoldDB" id="A0A815B8R2"/>
<feature type="transmembrane region" description="Helical" evidence="5">
    <location>
        <begin position="443"/>
        <end position="465"/>
    </location>
</feature>
<evidence type="ECO:0000313" key="10">
    <source>
        <dbReference type="Proteomes" id="UP000663877"/>
    </source>
</evidence>
<feature type="transmembrane region" description="Helical" evidence="5">
    <location>
        <begin position="185"/>
        <end position="202"/>
    </location>
</feature>
<evidence type="ECO:0000256" key="3">
    <source>
        <dbReference type="ARBA" id="ARBA00022989"/>
    </source>
</evidence>
<feature type="transmembrane region" description="Helical" evidence="5">
    <location>
        <begin position="209"/>
        <end position="229"/>
    </location>
</feature>
<dbReference type="InterPro" id="IPR011701">
    <property type="entry name" value="MFS"/>
</dbReference>
<dbReference type="EMBL" id="CAJNOM010000741">
    <property type="protein sequence ID" value="CAF1554122.1"/>
    <property type="molecule type" value="Genomic_DNA"/>
</dbReference>
<dbReference type="PANTHER" id="PTHR23502">
    <property type="entry name" value="MAJOR FACILITATOR SUPERFAMILY"/>
    <property type="match status" value="1"/>
</dbReference>
<feature type="transmembrane region" description="Helical" evidence="5">
    <location>
        <begin position="477"/>
        <end position="496"/>
    </location>
</feature>
<protein>
    <recommendedName>
        <fullName evidence="6">Major facilitator superfamily (MFS) profile domain-containing protein</fullName>
    </recommendedName>
</protein>
<dbReference type="InterPro" id="IPR036259">
    <property type="entry name" value="MFS_trans_sf"/>
</dbReference>
<evidence type="ECO:0000256" key="1">
    <source>
        <dbReference type="ARBA" id="ARBA00004141"/>
    </source>
</evidence>
<sequence>MDLNEKKYSDHHPFEPRSEIDFEDRSVRIINDNDNNKTSAFTVPYSSTSAADVSMGLPVAVQTSKPIDIEEISIYNIRTKRERNFILVALSIVALLLPLCDTIYLPALNDIRNSFNTSDILAVFSVSIYLFTSGLFSLVWGSISDRFGRKITLIIALIIFLLVTIVCIFASSIAVLIVFRALEGGSVSATLVVGQASIADIYPEEIRGLASGFFFVLFNIGPVIGPFIGGPLSGAFGWRSTFIFLTIFSVIVLAVIFILVPETHQYFVKERFHKAYSNKRIIDAMPNEMPQFQKPWEPLFYLADLTIAPYIALSTMAFATLFATITLFPIYLHESPYNYTETIIGVLYLPNGISLFIGSILGGWLSDKASEYYGHEKYPEGRLVPALILSILIPVGLLIAGWTFHYKLHVIGSLIGYSLIGFGQAVVETTVSAYLTIKKQKEAAAVCAVNTFIICCAAGISVTVAVPLQNGMGTGPYFSLMCGMNIVIIILASINVRGARSGSELGWVQVGPESENFALTGSGYQSFH</sequence>
<keyword evidence="4 5" id="KW-0472">Membrane</keyword>
<evidence type="ECO:0000259" key="6">
    <source>
        <dbReference type="PROSITE" id="PS50850"/>
    </source>
</evidence>
<dbReference type="EMBL" id="CAJNOI010000396">
    <property type="protein sequence ID" value="CAF1267136.1"/>
    <property type="molecule type" value="Genomic_DNA"/>
</dbReference>
<accession>A0A815B8R2</accession>
<feature type="transmembrane region" description="Helical" evidence="5">
    <location>
        <begin position="343"/>
        <end position="365"/>
    </location>
</feature>
<feature type="transmembrane region" description="Helical" evidence="5">
    <location>
        <begin position="85"/>
        <end position="108"/>
    </location>
</feature>
<dbReference type="GO" id="GO:0005886">
    <property type="term" value="C:plasma membrane"/>
    <property type="evidence" value="ECO:0007669"/>
    <property type="project" value="TreeGrafter"/>
</dbReference>
<comment type="caution">
    <text evidence="7">The sequence shown here is derived from an EMBL/GenBank/DDBJ whole genome shotgun (WGS) entry which is preliminary data.</text>
</comment>
<dbReference type="PANTHER" id="PTHR23502:SF5">
    <property type="entry name" value="QUINIDINE RESISTANCE PROTEIN 3"/>
    <property type="match status" value="1"/>
</dbReference>
<evidence type="ECO:0000256" key="5">
    <source>
        <dbReference type="SAM" id="Phobius"/>
    </source>
</evidence>